<keyword evidence="8" id="KW-1185">Reference proteome</keyword>
<evidence type="ECO:0000256" key="2">
    <source>
        <dbReference type="ARBA" id="ARBA00010788"/>
    </source>
</evidence>
<name>A0A4Q0A2E7_9FUNG</name>
<evidence type="ECO:0000313" key="8">
    <source>
        <dbReference type="Proteomes" id="UP000268162"/>
    </source>
</evidence>
<accession>A0A4Q0A2E7</accession>
<dbReference type="PANTHER" id="PTHR13296">
    <property type="entry name" value="BCAS2 PROTEIN"/>
    <property type="match status" value="1"/>
</dbReference>
<keyword evidence="6" id="KW-0539">Nucleus</keyword>
<organism evidence="7 8">
    <name type="scientific">Dimargaris cristalligena</name>
    <dbReference type="NCBI Taxonomy" id="215637"/>
    <lineage>
        <taxon>Eukaryota</taxon>
        <taxon>Fungi</taxon>
        <taxon>Fungi incertae sedis</taxon>
        <taxon>Zoopagomycota</taxon>
        <taxon>Kickxellomycotina</taxon>
        <taxon>Dimargaritomycetes</taxon>
        <taxon>Dimargaritales</taxon>
        <taxon>Dimargaritaceae</taxon>
        <taxon>Dimargaris</taxon>
    </lineage>
</organism>
<evidence type="ECO:0000313" key="7">
    <source>
        <dbReference type="EMBL" id="RKP39350.1"/>
    </source>
</evidence>
<dbReference type="AlphaFoldDB" id="A0A4Q0A2E7"/>
<protein>
    <submittedName>
        <fullName evidence="7">Pre-mRNA-splicing factor SPF27</fullName>
    </submittedName>
</protein>
<evidence type="ECO:0000256" key="4">
    <source>
        <dbReference type="ARBA" id="ARBA00022728"/>
    </source>
</evidence>
<reference evidence="8" key="1">
    <citation type="journal article" date="2018" name="Nat. Microbiol.">
        <title>Leveraging single-cell genomics to expand the fungal tree of life.</title>
        <authorList>
            <person name="Ahrendt S.R."/>
            <person name="Quandt C.A."/>
            <person name="Ciobanu D."/>
            <person name="Clum A."/>
            <person name="Salamov A."/>
            <person name="Andreopoulos B."/>
            <person name="Cheng J.F."/>
            <person name="Woyke T."/>
            <person name="Pelin A."/>
            <person name="Henrissat B."/>
            <person name="Reynolds N.K."/>
            <person name="Benny G.L."/>
            <person name="Smith M.E."/>
            <person name="James T.Y."/>
            <person name="Grigoriev I.V."/>
        </authorList>
    </citation>
    <scope>NUCLEOTIDE SEQUENCE [LARGE SCALE GENOMIC DNA]</scope>
    <source>
        <strain evidence="8">RSA 468</strain>
    </source>
</reference>
<dbReference type="GO" id="GO:0008380">
    <property type="term" value="P:RNA splicing"/>
    <property type="evidence" value="ECO:0007669"/>
    <property type="project" value="UniProtKB-KW"/>
</dbReference>
<dbReference type="GO" id="GO:0071011">
    <property type="term" value="C:precatalytic spliceosome"/>
    <property type="evidence" value="ECO:0007669"/>
    <property type="project" value="TreeGrafter"/>
</dbReference>
<dbReference type="InterPro" id="IPR008409">
    <property type="entry name" value="SPF27"/>
</dbReference>
<dbReference type="EMBL" id="ML002277">
    <property type="protein sequence ID" value="RKP39350.1"/>
    <property type="molecule type" value="Genomic_DNA"/>
</dbReference>
<comment type="subcellular location">
    <subcellularLocation>
        <location evidence="1">Nucleus</location>
    </subcellularLocation>
</comment>
<dbReference type="PANTHER" id="PTHR13296:SF0">
    <property type="entry name" value="PRE-MRNA-SPLICING FACTOR SPF27"/>
    <property type="match status" value="1"/>
</dbReference>
<evidence type="ECO:0000256" key="5">
    <source>
        <dbReference type="ARBA" id="ARBA00023187"/>
    </source>
</evidence>
<evidence type="ECO:0000256" key="3">
    <source>
        <dbReference type="ARBA" id="ARBA00022664"/>
    </source>
</evidence>
<comment type="similarity">
    <text evidence="2">Belongs to the SPF27 family.</text>
</comment>
<proteinExistence type="inferred from homology"/>
<keyword evidence="3" id="KW-0507">mRNA processing</keyword>
<keyword evidence="4" id="KW-0747">Spliceosome</keyword>
<dbReference type="STRING" id="215637.A0A4Q0A2E7"/>
<keyword evidence="5" id="KW-0508">mRNA splicing</keyword>
<dbReference type="GO" id="GO:0071013">
    <property type="term" value="C:catalytic step 2 spliceosome"/>
    <property type="evidence" value="ECO:0007669"/>
    <property type="project" value="TreeGrafter"/>
</dbReference>
<evidence type="ECO:0000256" key="6">
    <source>
        <dbReference type="ARBA" id="ARBA00023242"/>
    </source>
</evidence>
<dbReference type="GO" id="GO:0006397">
    <property type="term" value="P:mRNA processing"/>
    <property type="evidence" value="ECO:0007669"/>
    <property type="project" value="UniProtKB-KW"/>
</dbReference>
<sequence length="234" mass="26878">MDVVDSLPYIDNDYDNEDTKRKVDSLIAQEMNGVPFVQGDYLAHVPPVPELFNPGFFKYTGPMSVEQGSPILHTEWQRVTSGRKLPPLDTSRYDVPEPSDPTQVTEWLKALRNAEAQAQHQTIRQTNLDTLQKTGPNTWRTFNNELQQTQSACEATKADLDRVNLDINRERQTLQLKAQRTLDTLEQQWMETTTQNIQLQLACEHLEKELAEMEEYERLNFPGTVPQTTTVTTE</sequence>
<gene>
    <name evidence="7" type="ORF">BJ085DRAFT_39671</name>
</gene>
<dbReference type="GO" id="GO:0000974">
    <property type="term" value="C:Prp19 complex"/>
    <property type="evidence" value="ECO:0007669"/>
    <property type="project" value="TreeGrafter"/>
</dbReference>
<dbReference type="Proteomes" id="UP000268162">
    <property type="component" value="Unassembled WGS sequence"/>
</dbReference>
<evidence type="ECO:0000256" key="1">
    <source>
        <dbReference type="ARBA" id="ARBA00004123"/>
    </source>
</evidence>
<dbReference type="Pfam" id="PF05700">
    <property type="entry name" value="BCAS2"/>
    <property type="match status" value="1"/>
</dbReference>